<dbReference type="Pfam" id="PF09335">
    <property type="entry name" value="VTT_dom"/>
    <property type="match status" value="1"/>
</dbReference>
<evidence type="ECO:0000313" key="3">
    <source>
        <dbReference type="EMBL" id="MDQ2068831.1"/>
    </source>
</evidence>
<keyword evidence="4" id="KW-1185">Reference proteome</keyword>
<comment type="caution">
    <text evidence="3">The sequence shown here is derived from an EMBL/GenBank/DDBJ whole genome shotgun (WGS) entry which is preliminary data.</text>
</comment>
<feature type="transmembrane region" description="Helical" evidence="1">
    <location>
        <begin position="152"/>
        <end position="174"/>
    </location>
</feature>
<evidence type="ECO:0000256" key="1">
    <source>
        <dbReference type="SAM" id="Phobius"/>
    </source>
</evidence>
<evidence type="ECO:0000259" key="2">
    <source>
        <dbReference type="Pfam" id="PF09335"/>
    </source>
</evidence>
<keyword evidence="1" id="KW-1133">Transmembrane helix</keyword>
<gene>
    <name evidence="3" type="ORF">RBH19_02945</name>
</gene>
<proteinExistence type="predicted"/>
<feature type="transmembrane region" description="Helical" evidence="1">
    <location>
        <begin position="74"/>
        <end position="95"/>
    </location>
</feature>
<reference evidence="3 4" key="1">
    <citation type="submission" date="2023-08" db="EMBL/GenBank/DDBJ databases">
        <title>Whole-genome sequencing of halo(alkali)philic microorganisms from hypersaline lakes.</title>
        <authorList>
            <person name="Sorokin D.Y."/>
            <person name="Abbas B."/>
            <person name="Merkel A.Y."/>
        </authorList>
    </citation>
    <scope>NUCLEOTIDE SEQUENCE [LARGE SCALE GENOMIC DNA]</scope>
    <source>
        <strain evidence="3 4">AB-CW4</strain>
    </source>
</reference>
<dbReference type="EMBL" id="JAVDDT010000002">
    <property type="protein sequence ID" value="MDQ2068831.1"/>
    <property type="molecule type" value="Genomic_DNA"/>
</dbReference>
<dbReference type="RefSeq" id="WP_306727330.1">
    <property type="nucleotide sequence ID" value="NZ_JAVDDT010000002.1"/>
</dbReference>
<keyword evidence="1" id="KW-0812">Transmembrane</keyword>
<dbReference type="InterPro" id="IPR032816">
    <property type="entry name" value="VTT_dom"/>
</dbReference>
<organism evidence="3 4">
    <name type="scientific">Natronospira bacteriovora</name>
    <dbReference type="NCBI Taxonomy" id="3069753"/>
    <lineage>
        <taxon>Bacteria</taxon>
        <taxon>Pseudomonadati</taxon>
        <taxon>Pseudomonadota</taxon>
        <taxon>Gammaproteobacteria</taxon>
        <taxon>Natronospirales</taxon>
        <taxon>Natronospiraceae</taxon>
        <taxon>Natronospira</taxon>
    </lineage>
</organism>
<name>A0ABU0W485_9GAMM</name>
<feature type="transmembrane region" description="Helical" evidence="1">
    <location>
        <begin position="42"/>
        <end position="67"/>
    </location>
</feature>
<dbReference type="Proteomes" id="UP001239019">
    <property type="component" value="Unassembled WGS sequence"/>
</dbReference>
<feature type="domain" description="VTT" evidence="2">
    <location>
        <begin position="58"/>
        <end position="172"/>
    </location>
</feature>
<protein>
    <submittedName>
        <fullName evidence="3">VTT domain-containing protein</fullName>
    </submittedName>
</protein>
<keyword evidence="1" id="KW-0472">Membrane</keyword>
<accession>A0ABU0W485</accession>
<feature type="transmembrane region" description="Helical" evidence="1">
    <location>
        <begin position="186"/>
        <end position="205"/>
    </location>
</feature>
<evidence type="ECO:0000313" key="4">
    <source>
        <dbReference type="Proteomes" id="UP001239019"/>
    </source>
</evidence>
<sequence>MNPRLLLLIGIVAAGLLIAVWQPVDLDTLFHWGERFTGNPLALLLIILIQGLLFTFALPGSTLVWVVAPFQAPWISVPVLIAGSLLGALGAHLFADRLTRNWQPGGQAQAIIDLLEKRGDVLTQIALRALPGFPHSVVNYAGGLLRLPLPGYITAVVIGLGCKWSVYAVAIYGIGSAAQGEDALSVWQLLPLFLLAGLFLLAAWLRPRLMGKRH</sequence>